<feature type="region of interest" description="Disordered" evidence="2">
    <location>
        <begin position="725"/>
        <end position="769"/>
    </location>
</feature>
<dbReference type="InterPro" id="IPR012337">
    <property type="entry name" value="RNaseH-like_sf"/>
</dbReference>
<evidence type="ECO:0000256" key="2">
    <source>
        <dbReference type="SAM" id="MobiDB-lite"/>
    </source>
</evidence>
<evidence type="ECO:0000313" key="4">
    <source>
        <dbReference type="EMBL" id="KAK2072143.1"/>
    </source>
</evidence>
<keyword evidence="1" id="KW-0694">RNA-binding</keyword>
<dbReference type="InterPro" id="IPR025724">
    <property type="entry name" value="GAG-pre-integrase_dom"/>
</dbReference>
<feature type="compositionally biased region" description="Low complexity" evidence="2">
    <location>
        <begin position="85"/>
        <end position="96"/>
    </location>
</feature>
<dbReference type="Pfam" id="PF07727">
    <property type="entry name" value="RVT_2"/>
    <property type="match status" value="1"/>
</dbReference>
<feature type="compositionally biased region" description="Low complexity" evidence="2">
    <location>
        <begin position="23"/>
        <end position="36"/>
    </location>
</feature>
<evidence type="ECO:0000256" key="1">
    <source>
        <dbReference type="ARBA" id="ARBA00022884"/>
    </source>
</evidence>
<dbReference type="Pfam" id="PF13976">
    <property type="entry name" value="gag_pre-integrs"/>
    <property type="match status" value="1"/>
</dbReference>
<dbReference type="GO" id="GO:0015074">
    <property type="term" value="P:DNA integration"/>
    <property type="evidence" value="ECO:0007669"/>
    <property type="project" value="InterPro"/>
</dbReference>
<name>A0AAD9I6M8_9PEZI</name>
<dbReference type="Gene3D" id="3.30.420.10">
    <property type="entry name" value="Ribonuclease H-like superfamily/Ribonuclease H"/>
    <property type="match status" value="1"/>
</dbReference>
<proteinExistence type="predicted"/>
<dbReference type="GO" id="GO:0005634">
    <property type="term" value="C:nucleus"/>
    <property type="evidence" value="ECO:0007669"/>
    <property type="project" value="UniProtKB-ARBA"/>
</dbReference>
<dbReference type="InterPro" id="IPR036397">
    <property type="entry name" value="RNaseH_sf"/>
</dbReference>
<feature type="compositionally biased region" description="Basic and acidic residues" evidence="2">
    <location>
        <begin position="1170"/>
        <end position="1180"/>
    </location>
</feature>
<evidence type="ECO:0000313" key="5">
    <source>
        <dbReference type="Proteomes" id="UP001217918"/>
    </source>
</evidence>
<organism evidence="4 5">
    <name type="scientific">Phyllachora maydis</name>
    <dbReference type="NCBI Taxonomy" id="1825666"/>
    <lineage>
        <taxon>Eukaryota</taxon>
        <taxon>Fungi</taxon>
        <taxon>Dikarya</taxon>
        <taxon>Ascomycota</taxon>
        <taxon>Pezizomycotina</taxon>
        <taxon>Sordariomycetes</taxon>
        <taxon>Sordariomycetidae</taxon>
        <taxon>Phyllachorales</taxon>
        <taxon>Phyllachoraceae</taxon>
        <taxon>Phyllachora</taxon>
    </lineage>
</organism>
<feature type="region of interest" description="Disordered" evidence="2">
    <location>
        <begin position="22"/>
        <end position="60"/>
    </location>
</feature>
<dbReference type="GO" id="GO:0003723">
    <property type="term" value="F:RNA binding"/>
    <property type="evidence" value="ECO:0007669"/>
    <property type="project" value="UniProtKB-KW"/>
</dbReference>
<reference evidence="4" key="1">
    <citation type="journal article" date="2023" name="Mol. Plant Microbe Interact.">
        <title>Elucidating the Obligate Nature and Biological Capacity of an Invasive Fungal Corn Pathogen.</title>
        <authorList>
            <person name="MacCready J.S."/>
            <person name="Roggenkamp E.M."/>
            <person name="Gdanetz K."/>
            <person name="Chilvers M.I."/>
        </authorList>
    </citation>
    <scope>NUCLEOTIDE SEQUENCE</scope>
    <source>
        <strain evidence="4">PM02</strain>
    </source>
</reference>
<dbReference type="CDD" id="cd09272">
    <property type="entry name" value="RNase_HI_RT_Ty1"/>
    <property type="match status" value="1"/>
</dbReference>
<feature type="compositionally biased region" description="Basic residues" evidence="2">
    <location>
        <begin position="37"/>
        <end position="49"/>
    </location>
</feature>
<accession>A0AAD9I6M8</accession>
<dbReference type="InterPro" id="IPR001584">
    <property type="entry name" value="Integrase_cat-core"/>
</dbReference>
<feature type="domain" description="Integrase catalytic" evidence="3">
    <location>
        <begin position="456"/>
        <end position="623"/>
    </location>
</feature>
<comment type="caution">
    <text evidence="4">The sequence shown here is derived from an EMBL/GenBank/DDBJ whole genome shotgun (WGS) entry which is preliminary data.</text>
</comment>
<evidence type="ECO:0000259" key="3">
    <source>
        <dbReference type="PROSITE" id="PS50994"/>
    </source>
</evidence>
<feature type="region of interest" description="Disordered" evidence="2">
    <location>
        <begin position="78"/>
        <end position="97"/>
    </location>
</feature>
<feature type="region of interest" description="Disordered" evidence="2">
    <location>
        <begin position="307"/>
        <end position="360"/>
    </location>
</feature>
<feature type="region of interest" description="Disordered" evidence="2">
    <location>
        <begin position="1163"/>
        <end position="1195"/>
    </location>
</feature>
<feature type="compositionally biased region" description="Polar residues" evidence="2">
    <location>
        <begin position="1182"/>
        <end position="1195"/>
    </location>
</feature>
<dbReference type="InterPro" id="IPR013103">
    <property type="entry name" value="RVT_2"/>
</dbReference>
<feature type="region of interest" description="Disordered" evidence="2">
    <location>
        <begin position="114"/>
        <end position="151"/>
    </location>
</feature>
<dbReference type="PANTHER" id="PTHR11439">
    <property type="entry name" value="GAG-POL-RELATED RETROTRANSPOSON"/>
    <property type="match status" value="1"/>
</dbReference>
<keyword evidence="5" id="KW-1185">Reference proteome</keyword>
<dbReference type="EMBL" id="JAQQPM010000005">
    <property type="protein sequence ID" value="KAK2072143.1"/>
    <property type="molecule type" value="Genomic_DNA"/>
</dbReference>
<dbReference type="Proteomes" id="UP001217918">
    <property type="component" value="Unassembled WGS sequence"/>
</dbReference>
<sequence>MADILEESRNPAIEAYRAAYVANSSNSTPNSNSNPSKKGKNKKKGKKKASYNIEGQNYSAKSAEQASFMLGSYNLAIEEEEESDSSSNSSSSSDSDTQLAQLLALKGYKKRKDFKGKGLKTSSNNKAKYKDNKPKRRPRDPALYNSQLRPINTGNSPVSPAGIGSIILEVLSRKAPPTYTKLVLDNVLYLPNIDINIISGVRHYDSGGCLIKETLYGSDRRCIAVLDFKKSGFFLDVKGSSKPILHANFAFPLGLTSYNTTKSIEPQCNKIVVEIPSNSIRKEDYRPIIEDAIVSEAIEPNKRYKLRNSPAKGTTLEGVGPSLRGKRPRRPVEPLATAQAPYQSPRETREPEPLTGTGDLPRVLREPVIEGNKVVEKAISSPTLKEPNIGQRDYYNLLNLAKLWHVRLGHIGLRLLKKTSSITKGLPNFDKIKEADFHCSSCDRGKAVRRVSKALIPDPPRVLDSIEGDTVKIRPRPYNRNPIVLLLVDRKSRYRWVFNLPNKSGPIVANAIKGFFRGLRNGFGRYPTKFHFDGGTEITDLLTTWLAKRGIKFSTSAPYIHEQNGLVERSVRVILDRVRCTILSSALPQYLWCFILEAVVELVNSTAITNKETTPFQALFDELEPGIPHIPNLERYRAIGARGEAIIPLEKRSKSLKFTSRTEECKLLAVLGSKTYLVYIPSRRAVLKTSTVKFIEDNTVLSQPTDNTALEGELVDLDLDLEGAVSPDPSNLNTEKPISIEIGPSKLEPYESSSDSELDEPLPDKPINPVIVESTRPTISIRKPELPEVFPQTIEPIFAPKPIEVIAPNQPITNEPLNNSDLISEGDKMQLDYYKLLAKTSSYILDERSKWLEAITKEFIQLLELGVFKFLPRSLLPSNRKLITCRNVLKVKKDAKNRPIKYKSRLVARGFMQVEGLDYTVIYASTSIPPTWRILLAIGAVLDWEIEQADFIGAFLNSALREEIYMEIPEGLLDLAASNKAIYKLLLKYGYNPSTPNIIKLSKALYGLKQSPREWQDKLKILLKSLGYLPLISDPGVFYNAKTYHFIVTYVDDCLFIGPDIGYITDLKKRLNKVYAIEDLGPAAYFLGVQIIRDRPNRRLWLNQVDISFTVQWLSRSLNRPIKSHLNAAKNLFKYLNSTKDYSICFSCNGNTVADLGPKLSNSSNTTTKLSRDFHSKEGSRPLTTTSTTIVDSRNSKGSSRTSIINSSLVPIGFSDSDFAGDKATSKSTYGYLYKLAGGPISWKTKRATTIALSTLEAETDGLTEAIREVQWIIGLFSELYRPIDYPITLYGDNQGSITVANDPALHARTKHTLLKFRYVREQVKAKIVTIIYLNTKCS</sequence>
<dbReference type="PROSITE" id="PS50994">
    <property type="entry name" value="INTEGRASE"/>
    <property type="match status" value="1"/>
</dbReference>
<dbReference type="SUPFAM" id="SSF53098">
    <property type="entry name" value="Ribonuclease H-like"/>
    <property type="match status" value="1"/>
</dbReference>
<protein>
    <recommendedName>
        <fullName evidence="3">Integrase catalytic domain-containing protein</fullName>
    </recommendedName>
</protein>
<dbReference type="PANTHER" id="PTHR11439:SF467">
    <property type="entry name" value="INTEGRASE CATALYTIC DOMAIN-CONTAINING PROTEIN"/>
    <property type="match status" value="1"/>
</dbReference>
<gene>
    <name evidence="4" type="ORF">P8C59_006515</name>
</gene>